<sequence>MEYWGYALGLYGLYLKLL</sequence>
<name>A0A7J8T2Y3_GOSDV</name>
<comment type="caution">
    <text evidence="1">The sequence shown here is derived from an EMBL/GenBank/DDBJ whole genome shotgun (WGS) entry which is preliminary data.</text>
</comment>
<dbReference type="EMBL" id="JABFAC010000013">
    <property type="protein sequence ID" value="MBA0632757.1"/>
    <property type="molecule type" value="Genomic_DNA"/>
</dbReference>
<evidence type="ECO:0000313" key="1">
    <source>
        <dbReference type="EMBL" id="MBA0632757.1"/>
    </source>
</evidence>
<dbReference type="AlphaFoldDB" id="A0A7J8T2Y3"/>
<organism evidence="1 2">
    <name type="scientific">Gossypium davidsonii</name>
    <name type="common">Davidson's cotton</name>
    <name type="synonym">Gossypium klotzschianum subsp. davidsonii</name>
    <dbReference type="NCBI Taxonomy" id="34287"/>
    <lineage>
        <taxon>Eukaryota</taxon>
        <taxon>Viridiplantae</taxon>
        <taxon>Streptophyta</taxon>
        <taxon>Embryophyta</taxon>
        <taxon>Tracheophyta</taxon>
        <taxon>Spermatophyta</taxon>
        <taxon>Magnoliopsida</taxon>
        <taxon>eudicotyledons</taxon>
        <taxon>Gunneridae</taxon>
        <taxon>Pentapetalae</taxon>
        <taxon>rosids</taxon>
        <taxon>malvids</taxon>
        <taxon>Malvales</taxon>
        <taxon>Malvaceae</taxon>
        <taxon>Malvoideae</taxon>
        <taxon>Gossypium</taxon>
    </lineage>
</organism>
<accession>A0A7J8T2Y3</accession>
<protein>
    <submittedName>
        <fullName evidence="1">Uncharacterized protein</fullName>
    </submittedName>
</protein>
<keyword evidence="2" id="KW-1185">Reference proteome</keyword>
<proteinExistence type="predicted"/>
<evidence type="ECO:0000313" key="2">
    <source>
        <dbReference type="Proteomes" id="UP000593561"/>
    </source>
</evidence>
<gene>
    <name evidence="1" type="ORF">Godav_001438</name>
</gene>
<reference evidence="1 2" key="1">
    <citation type="journal article" date="2019" name="Genome Biol. Evol.">
        <title>Insights into the evolution of the New World diploid cottons (Gossypium, subgenus Houzingenia) based on genome sequencing.</title>
        <authorList>
            <person name="Grover C.E."/>
            <person name="Arick M.A. 2nd"/>
            <person name="Thrash A."/>
            <person name="Conover J.L."/>
            <person name="Sanders W.S."/>
            <person name="Peterson D.G."/>
            <person name="Frelichowski J.E."/>
            <person name="Scheffler J.A."/>
            <person name="Scheffler B.E."/>
            <person name="Wendel J.F."/>
        </authorList>
    </citation>
    <scope>NUCLEOTIDE SEQUENCE [LARGE SCALE GENOMIC DNA]</scope>
    <source>
        <strain evidence="1">27</strain>
        <tissue evidence="1">Leaf</tissue>
    </source>
</reference>
<dbReference type="Proteomes" id="UP000593561">
    <property type="component" value="Unassembled WGS sequence"/>
</dbReference>